<evidence type="ECO:0000256" key="6">
    <source>
        <dbReference type="SAM" id="Phobius"/>
    </source>
</evidence>
<dbReference type="CDD" id="cd13124">
    <property type="entry name" value="MATE_SpoVB_like"/>
    <property type="match status" value="1"/>
</dbReference>
<dbReference type="RefSeq" id="WP_091587509.1">
    <property type="nucleotide sequence ID" value="NZ_FNDU01000016.1"/>
</dbReference>
<dbReference type="PANTHER" id="PTHR30250">
    <property type="entry name" value="PST FAMILY PREDICTED COLANIC ACID TRANSPORTER"/>
    <property type="match status" value="1"/>
</dbReference>
<feature type="transmembrane region" description="Helical" evidence="6">
    <location>
        <begin position="91"/>
        <end position="110"/>
    </location>
</feature>
<keyword evidence="2" id="KW-1003">Cell membrane</keyword>
<feature type="transmembrane region" description="Helical" evidence="6">
    <location>
        <begin position="239"/>
        <end position="259"/>
    </location>
</feature>
<dbReference type="InterPro" id="IPR050833">
    <property type="entry name" value="Poly_Biosynth_Transport"/>
</dbReference>
<feature type="transmembrane region" description="Helical" evidence="6">
    <location>
        <begin position="52"/>
        <end position="70"/>
    </location>
</feature>
<evidence type="ECO:0000256" key="3">
    <source>
        <dbReference type="ARBA" id="ARBA00022692"/>
    </source>
</evidence>
<dbReference type="PANTHER" id="PTHR30250:SF29">
    <property type="entry name" value="POLYSACCHARIDE BIOSYNTHESIS PROTEIN C-TERMINAL DOMAIN-CONTAINING PROTEIN"/>
    <property type="match status" value="1"/>
</dbReference>
<dbReference type="EMBL" id="FNDU01000016">
    <property type="protein sequence ID" value="SDI96142.1"/>
    <property type="molecule type" value="Genomic_DNA"/>
</dbReference>
<evidence type="ECO:0000256" key="4">
    <source>
        <dbReference type="ARBA" id="ARBA00022989"/>
    </source>
</evidence>
<evidence type="ECO:0000313" key="8">
    <source>
        <dbReference type="Proteomes" id="UP000199017"/>
    </source>
</evidence>
<dbReference type="InterPro" id="IPR024923">
    <property type="entry name" value="PG_synth_SpoVB"/>
</dbReference>
<organism evidence="7 8">
    <name type="scientific">Alteribacillus bidgolensis</name>
    <dbReference type="NCBI Taxonomy" id="930129"/>
    <lineage>
        <taxon>Bacteria</taxon>
        <taxon>Bacillati</taxon>
        <taxon>Bacillota</taxon>
        <taxon>Bacilli</taxon>
        <taxon>Bacillales</taxon>
        <taxon>Bacillaceae</taxon>
        <taxon>Alteribacillus</taxon>
    </lineage>
</organism>
<feature type="transmembrane region" description="Helical" evidence="6">
    <location>
        <begin position="364"/>
        <end position="385"/>
    </location>
</feature>
<dbReference type="GO" id="GO:0005886">
    <property type="term" value="C:plasma membrane"/>
    <property type="evidence" value="ECO:0007669"/>
    <property type="project" value="UniProtKB-SubCell"/>
</dbReference>
<dbReference type="STRING" id="930129.SAMN05216352_11629"/>
<feature type="transmembrane region" description="Helical" evidence="6">
    <location>
        <begin position="193"/>
        <end position="213"/>
    </location>
</feature>
<name>A0A1G8PUM9_9BACI</name>
<feature type="transmembrane region" description="Helical" evidence="6">
    <location>
        <begin position="392"/>
        <end position="414"/>
    </location>
</feature>
<feature type="transmembrane region" description="Helical" evidence="6">
    <location>
        <begin position="486"/>
        <end position="507"/>
    </location>
</feature>
<feature type="transmembrane region" description="Helical" evidence="6">
    <location>
        <begin position="325"/>
        <end position="348"/>
    </location>
</feature>
<protein>
    <submittedName>
        <fullName evidence="7">Polysaccharide transporter, PST family</fullName>
    </submittedName>
</protein>
<comment type="subcellular location">
    <subcellularLocation>
        <location evidence="1">Cell membrane</location>
        <topology evidence="1">Multi-pass membrane protein</topology>
    </subcellularLocation>
</comment>
<gene>
    <name evidence="7" type="ORF">SAMN05216352_11629</name>
</gene>
<dbReference type="PIRSF" id="PIRSF038958">
    <property type="entry name" value="PG_synth_SpoVB"/>
    <property type="match status" value="1"/>
</dbReference>
<dbReference type="Pfam" id="PF01943">
    <property type="entry name" value="Polysacc_synt"/>
    <property type="match status" value="1"/>
</dbReference>
<reference evidence="7 8" key="1">
    <citation type="submission" date="2016-10" db="EMBL/GenBank/DDBJ databases">
        <authorList>
            <person name="de Groot N.N."/>
        </authorList>
    </citation>
    <scope>NUCLEOTIDE SEQUENCE [LARGE SCALE GENOMIC DNA]</scope>
    <source>
        <strain evidence="8">P4B,CCM 7963,CECT 7998,DSM 25260,IBRC-M 10614,KCTC 13821</strain>
    </source>
</reference>
<evidence type="ECO:0000256" key="2">
    <source>
        <dbReference type="ARBA" id="ARBA00022475"/>
    </source>
</evidence>
<feature type="transmembrane region" description="Helical" evidence="6">
    <location>
        <begin position="130"/>
        <end position="148"/>
    </location>
</feature>
<dbReference type="AlphaFoldDB" id="A0A1G8PUM9"/>
<feature type="transmembrane region" description="Helical" evidence="6">
    <location>
        <begin position="291"/>
        <end position="313"/>
    </location>
</feature>
<proteinExistence type="predicted"/>
<feature type="transmembrane region" description="Helical" evidence="6">
    <location>
        <begin position="169"/>
        <end position="187"/>
    </location>
</feature>
<keyword evidence="3 6" id="KW-0812">Transmembrane</keyword>
<dbReference type="InterPro" id="IPR002797">
    <property type="entry name" value="Polysacc_synth"/>
</dbReference>
<feature type="transmembrane region" description="Helical" evidence="6">
    <location>
        <begin position="420"/>
        <end position="441"/>
    </location>
</feature>
<accession>A0A1G8PUM9</accession>
<evidence type="ECO:0000256" key="5">
    <source>
        <dbReference type="ARBA" id="ARBA00023136"/>
    </source>
</evidence>
<feature type="transmembrane region" description="Helical" evidence="6">
    <location>
        <begin position="12"/>
        <end position="32"/>
    </location>
</feature>
<evidence type="ECO:0000256" key="1">
    <source>
        <dbReference type="ARBA" id="ARBA00004651"/>
    </source>
</evidence>
<keyword evidence="5 6" id="KW-0472">Membrane</keyword>
<dbReference type="OrthoDB" id="9775950at2"/>
<sequence>MWQPYIKSESLWKGAFLVTGAAFLGKVLSALYRVPYQNITGDLGYYVYQQIYPFYGAAMVVAMYGFPVIISKLVMETNDEEGAKKAEEMAYASFLILLFTHIPIFLILFFGADAIAAAMGDKRLDVPLRIISSVCLFIPVFSAFRGYFQGMGEMKPTAVSHVVEQCIRVAVILGLAFLVVLLGKGAYASGVAAAVGSIAGSTAGAVFLIKFYYSLHFQRYNRVNWTGVFDKIKQVNTKVLSRGLLVCMGAMIFILYQFIDAFSVARILQIYGMSFEEARAGKGVFDRGQPLLQFGTVIATSFAMAVVPLISSEKLKGNVKASQKYAAFAVQVSFLIGAAAALGLYIIAEPVNIMLFENAKGTDILQILAVSLVFSGLIMAASAVLQGHDYFVIPACFLVLGLFIKAGGNVWLIPLFNEKGAAAATVIGMAATALCNILFIYKKQLMTFPNWRWMIKAIISLGTMSLTASVLYFICSYVFSITTRPGAAAVSLIIALASALLFVWLLVRLSLITREERFLLPGMEKIEKVIDRKEKKHEQ</sequence>
<keyword evidence="4 6" id="KW-1133">Transmembrane helix</keyword>
<keyword evidence="8" id="KW-1185">Reference proteome</keyword>
<evidence type="ECO:0000313" key="7">
    <source>
        <dbReference type="EMBL" id="SDI96142.1"/>
    </source>
</evidence>
<feature type="transmembrane region" description="Helical" evidence="6">
    <location>
        <begin position="453"/>
        <end position="474"/>
    </location>
</feature>
<dbReference type="Proteomes" id="UP000199017">
    <property type="component" value="Unassembled WGS sequence"/>
</dbReference>